<dbReference type="EMBL" id="CADCTD010000001">
    <property type="protein sequence ID" value="CAA9210010.1"/>
    <property type="molecule type" value="Genomic_DNA"/>
</dbReference>
<gene>
    <name evidence="2" type="ORF">AVDCRST_MAG27-1124</name>
</gene>
<feature type="domain" description="Metallo-beta-lactamase" evidence="1">
    <location>
        <begin position="40"/>
        <end position="233"/>
    </location>
</feature>
<protein>
    <submittedName>
        <fullName evidence="2">Metal-dependent hydrolases of the beta-lactamase superfamily I PhnP protein</fullName>
    </submittedName>
</protein>
<dbReference type="GO" id="GO:0016787">
    <property type="term" value="F:hydrolase activity"/>
    <property type="evidence" value="ECO:0007669"/>
    <property type="project" value="UniProtKB-KW"/>
</dbReference>
<sequence length="265" mass="29154">MLRVTILGCGGSGGVPLIGGAGEGGEWGECDPTEPRNRRTRTSALIEAPSGGRLLIDAGPDLRQQLLAVGAGRLDAILFTHAHADHCLGIDDLRQVNRIMGRALDAYGTRTTLQRLDDRFDYAFIGPTPPFFYRPALEGRRVEYGDRFEVAGLPVEVFRQDHGVMDTLGLRIGRFAYSTDVVMLPEESMPHLEGLDTWVVGCFQRGPHKVHANLDQVLDWVARLKPRRTVLTHMGTGMDYATLKRDLPPGIEPAHDGLVLEIPLD</sequence>
<keyword evidence="2" id="KW-0378">Hydrolase</keyword>
<evidence type="ECO:0000313" key="2">
    <source>
        <dbReference type="EMBL" id="CAA9210010.1"/>
    </source>
</evidence>
<accession>A0A6J4H0Z8</accession>
<dbReference type="InterPro" id="IPR001279">
    <property type="entry name" value="Metallo-B-lactamas"/>
</dbReference>
<proteinExistence type="predicted"/>
<evidence type="ECO:0000259" key="1">
    <source>
        <dbReference type="SMART" id="SM00849"/>
    </source>
</evidence>
<dbReference type="Gene3D" id="3.60.15.10">
    <property type="entry name" value="Ribonuclease Z/Hydroxyacylglutathione hydrolase-like"/>
    <property type="match status" value="1"/>
</dbReference>
<dbReference type="PANTHER" id="PTHR42663:SF6">
    <property type="entry name" value="HYDROLASE C777.06C-RELATED"/>
    <property type="match status" value="1"/>
</dbReference>
<dbReference type="InterPro" id="IPR036866">
    <property type="entry name" value="RibonucZ/Hydroxyglut_hydro"/>
</dbReference>
<dbReference type="SMART" id="SM00849">
    <property type="entry name" value="Lactamase_B"/>
    <property type="match status" value="1"/>
</dbReference>
<reference evidence="2" key="1">
    <citation type="submission" date="2020-02" db="EMBL/GenBank/DDBJ databases">
        <authorList>
            <person name="Meier V. D."/>
        </authorList>
    </citation>
    <scope>NUCLEOTIDE SEQUENCE</scope>
    <source>
        <strain evidence="2">AVDCRST_MAG27</strain>
    </source>
</reference>
<name>A0A6J4H0Z8_9PROT</name>
<dbReference type="SUPFAM" id="SSF56281">
    <property type="entry name" value="Metallo-hydrolase/oxidoreductase"/>
    <property type="match status" value="1"/>
</dbReference>
<dbReference type="CDD" id="cd16279">
    <property type="entry name" value="metallo-hydrolase-like_MBL-fold"/>
    <property type="match status" value="1"/>
</dbReference>
<dbReference type="Pfam" id="PF12706">
    <property type="entry name" value="Lactamase_B_2"/>
    <property type="match status" value="1"/>
</dbReference>
<organism evidence="2">
    <name type="scientific">uncultured Craurococcus sp</name>
    <dbReference type="NCBI Taxonomy" id="1135998"/>
    <lineage>
        <taxon>Bacteria</taxon>
        <taxon>Pseudomonadati</taxon>
        <taxon>Pseudomonadota</taxon>
        <taxon>Alphaproteobacteria</taxon>
        <taxon>Acetobacterales</taxon>
        <taxon>Acetobacteraceae</taxon>
        <taxon>Craurococcus</taxon>
        <taxon>environmental samples</taxon>
    </lineage>
</organism>
<dbReference type="PANTHER" id="PTHR42663">
    <property type="entry name" value="HYDROLASE C777.06C-RELATED-RELATED"/>
    <property type="match status" value="1"/>
</dbReference>
<dbReference type="AlphaFoldDB" id="A0A6J4H0Z8"/>